<comment type="caution">
    <text evidence="9">The sequence shown here is derived from an EMBL/GenBank/DDBJ whole genome shotgun (WGS) entry which is preliminary data.</text>
</comment>
<dbReference type="PANTHER" id="PTHR48182:SF2">
    <property type="entry name" value="PROTEIN SERAC1"/>
    <property type="match status" value="1"/>
</dbReference>
<organism evidence="9 10">
    <name type="scientific">Apiospora arundinis</name>
    <dbReference type="NCBI Taxonomy" id="335852"/>
    <lineage>
        <taxon>Eukaryota</taxon>
        <taxon>Fungi</taxon>
        <taxon>Dikarya</taxon>
        <taxon>Ascomycota</taxon>
        <taxon>Pezizomycotina</taxon>
        <taxon>Sordariomycetes</taxon>
        <taxon>Xylariomycetidae</taxon>
        <taxon>Amphisphaeriales</taxon>
        <taxon>Apiosporaceae</taxon>
        <taxon>Apiospora</taxon>
    </lineage>
</organism>
<feature type="transmembrane region" description="Helical" evidence="8">
    <location>
        <begin position="6"/>
        <end position="28"/>
    </location>
</feature>
<evidence type="ECO:0000256" key="4">
    <source>
        <dbReference type="ARBA" id="ARBA00022824"/>
    </source>
</evidence>
<dbReference type="Proteomes" id="UP001390339">
    <property type="component" value="Unassembled WGS sequence"/>
</dbReference>
<evidence type="ECO:0000313" key="10">
    <source>
        <dbReference type="Proteomes" id="UP001390339"/>
    </source>
</evidence>
<evidence type="ECO:0000256" key="1">
    <source>
        <dbReference type="ARBA" id="ARBA00004173"/>
    </source>
</evidence>
<evidence type="ECO:0000256" key="2">
    <source>
        <dbReference type="ARBA" id="ARBA00004240"/>
    </source>
</evidence>
<evidence type="ECO:0000256" key="7">
    <source>
        <dbReference type="SAM" id="MobiDB-lite"/>
    </source>
</evidence>
<sequence length="255" mass="27788">MSAVAHSAQFLVGASIIVLLSAYLYQLFWGAHSSQRQMAGSGGGIPHQRRFRNLTLRVDLIPISTSSAELESELKSIIAGNPDLRGQLDDLVVRSIAPRDCTYACATVTGKALLPEEQLLARLQNASEALPYQYDCAFYGITPLYEDASGAQCDVIAVPGLASHAIGSWKSPGGNDLWLRDWLSDDIPNIRVLLYGYNTKLLKSNAKSSVEDLGRRFLESLTAFRASDDVGPLTGDRRQANNPADRASPDYPHRP</sequence>
<name>A0ABR2IF73_9PEZI</name>
<comment type="subcellular location">
    <subcellularLocation>
        <location evidence="2">Endoplasmic reticulum</location>
    </subcellularLocation>
    <subcellularLocation>
        <location evidence="3">Membrane</location>
    </subcellularLocation>
    <subcellularLocation>
        <location evidence="1">Mitochondrion</location>
    </subcellularLocation>
</comment>
<evidence type="ECO:0000313" key="9">
    <source>
        <dbReference type="EMBL" id="KAK8862169.1"/>
    </source>
</evidence>
<dbReference type="PANTHER" id="PTHR48182">
    <property type="entry name" value="PROTEIN SERAC1"/>
    <property type="match status" value="1"/>
</dbReference>
<dbReference type="InterPro" id="IPR052374">
    <property type="entry name" value="SERAC1"/>
</dbReference>
<reference evidence="9 10" key="1">
    <citation type="journal article" date="2024" name="IMA Fungus">
        <title>Apiospora arundinis, a panoply of carbohydrate-active enzymes and secondary metabolites.</title>
        <authorList>
            <person name="Sorensen T."/>
            <person name="Petersen C."/>
            <person name="Muurmann A.T."/>
            <person name="Christiansen J.V."/>
            <person name="Brundto M.L."/>
            <person name="Overgaard C.K."/>
            <person name="Boysen A.T."/>
            <person name="Wollenberg R.D."/>
            <person name="Larsen T.O."/>
            <person name="Sorensen J.L."/>
            <person name="Nielsen K.L."/>
            <person name="Sondergaard T.E."/>
        </authorList>
    </citation>
    <scope>NUCLEOTIDE SEQUENCE [LARGE SCALE GENOMIC DNA]</scope>
    <source>
        <strain evidence="9 10">AAU 773</strain>
    </source>
</reference>
<keyword evidence="8" id="KW-0812">Transmembrane</keyword>
<feature type="region of interest" description="Disordered" evidence="7">
    <location>
        <begin position="228"/>
        <end position="255"/>
    </location>
</feature>
<evidence type="ECO:0000256" key="8">
    <source>
        <dbReference type="SAM" id="Phobius"/>
    </source>
</evidence>
<keyword evidence="10" id="KW-1185">Reference proteome</keyword>
<keyword evidence="5" id="KW-0496">Mitochondrion</keyword>
<accession>A0ABR2IF73</accession>
<evidence type="ECO:0000256" key="3">
    <source>
        <dbReference type="ARBA" id="ARBA00004370"/>
    </source>
</evidence>
<keyword evidence="8" id="KW-1133">Transmembrane helix</keyword>
<keyword evidence="6 8" id="KW-0472">Membrane</keyword>
<proteinExistence type="predicted"/>
<protein>
    <submittedName>
        <fullName evidence="9">Protein SERAC1</fullName>
    </submittedName>
</protein>
<evidence type="ECO:0000256" key="6">
    <source>
        <dbReference type="ARBA" id="ARBA00023136"/>
    </source>
</evidence>
<dbReference type="EMBL" id="JAPCWZ010000005">
    <property type="protein sequence ID" value="KAK8862169.1"/>
    <property type="molecule type" value="Genomic_DNA"/>
</dbReference>
<gene>
    <name evidence="9" type="ORF">PGQ11_008404</name>
</gene>
<evidence type="ECO:0000256" key="5">
    <source>
        <dbReference type="ARBA" id="ARBA00023128"/>
    </source>
</evidence>
<keyword evidence="4" id="KW-0256">Endoplasmic reticulum</keyword>